<dbReference type="Pfam" id="PF21781">
    <property type="entry name" value="DUF6876"/>
    <property type="match status" value="1"/>
</dbReference>
<reference evidence="2 3" key="1">
    <citation type="submission" date="2016-10" db="EMBL/GenBank/DDBJ databases">
        <authorList>
            <person name="de Groot N.N."/>
        </authorList>
    </citation>
    <scope>NUCLEOTIDE SEQUENCE [LARGE SCALE GENOMIC DNA]</scope>
    <source>
        <strain evidence="2 3">DSM 23421</strain>
    </source>
</reference>
<dbReference type="RefSeq" id="WP_091865472.1">
    <property type="nucleotide sequence ID" value="NZ_FNAO01000001.1"/>
</dbReference>
<keyword evidence="3" id="KW-1185">Reference proteome</keyword>
<name>A0A1G6X970_9FLAO</name>
<feature type="domain" description="DUF6876" evidence="1">
    <location>
        <begin position="9"/>
        <end position="128"/>
    </location>
</feature>
<gene>
    <name evidence="2" type="ORF">SAMN05421636_101577</name>
</gene>
<evidence type="ECO:0000259" key="1">
    <source>
        <dbReference type="Pfam" id="PF21781"/>
    </source>
</evidence>
<dbReference type="InterPro" id="IPR049241">
    <property type="entry name" value="DUF6876"/>
</dbReference>
<evidence type="ECO:0000313" key="3">
    <source>
        <dbReference type="Proteomes" id="UP000199109"/>
    </source>
</evidence>
<proteinExistence type="predicted"/>
<dbReference type="OrthoDB" id="1441652at2"/>
<dbReference type="EMBL" id="FNAO01000001">
    <property type="protein sequence ID" value="SDD74621.1"/>
    <property type="molecule type" value="Genomic_DNA"/>
</dbReference>
<evidence type="ECO:0000313" key="2">
    <source>
        <dbReference type="EMBL" id="SDD74621.1"/>
    </source>
</evidence>
<accession>A0A1G6X970</accession>
<organism evidence="2 3">
    <name type="scientific">Pricia antarctica</name>
    <dbReference type="NCBI Taxonomy" id="641691"/>
    <lineage>
        <taxon>Bacteria</taxon>
        <taxon>Pseudomonadati</taxon>
        <taxon>Bacteroidota</taxon>
        <taxon>Flavobacteriia</taxon>
        <taxon>Flavobacteriales</taxon>
        <taxon>Flavobacteriaceae</taxon>
        <taxon>Pricia</taxon>
    </lineage>
</organism>
<dbReference type="STRING" id="641691.SAMN05421636_101577"/>
<dbReference type="Proteomes" id="UP000199109">
    <property type="component" value="Unassembled WGS sequence"/>
</dbReference>
<sequence length="128" mass="14588">METQISPSELRNNLETFTGTETFHSIPLLNTRFTDGIKYLADVANCFWLVTDVSVIAKSLMDRSYFVTIDFKKLSEDQQDAIGYEAIIEYGDGNGNVLETHKYHSTDFPLDKLRLFFTDGTLLLPSEH</sequence>
<dbReference type="AlphaFoldDB" id="A0A1G6X970"/>
<protein>
    <recommendedName>
        <fullName evidence="1">DUF6876 domain-containing protein</fullName>
    </recommendedName>
</protein>